<comment type="caution">
    <text evidence="6">The sequence shown here is derived from an EMBL/GenBank/DDBJ whole genome shotgun (WGS) entry which is preliminary data.</text>
</comment>
<feature type="domain" description="Rieske" evidence="5">
    <location>
        <begin position="4"/>
        <end position="99"/>
    </location>
</feature>
<dbReference type="Proteomes" id="UP000602442">
    <property type="component" value="Unassembled WGS sequence"/>
</dbReference>
<keyword evidence="2" id="KW-0479">Metal-binding</keyword>
<evidence type="ECO:0000259" key="5">
    <source>
        <dbReference type="PROSITE" id="PS51296"/>
    </source>
</evidence>
<proteinExistence type="predicted"/>
<organism evidence="6 7">
    <name type="scientific">Aurantiacibacter sediminis</name>
    <dbReference type="NCBI Taxonomy" id="2793064"/>
    <lineage>
        <taxon>Bacteria</taxon>
        <taxon>Pseudomonadati</taxon>
        <taxon>Pseudomonadota</taxon>
        <taxon>Alphaproteobacteria</taxon>
        <taxon>Sphingomonadales</taxon>
        <taxon>Erythrobacteraceae</taxon>
        <taxon>Aurantiacibacter</taxon>
    </lineage>
</organism>
<evidence type="ECO:0000313" key="7">
    <source>
        <dbReference type="Proteomes" id="UP000602442"/>
    </source>
</evidence>
<name>A0ABS0N6M7_9SPHN</name>
<keyword evidence="1" id="KW-0001">2Fe-2S</keyword>
<reference evidence="6 7" key="1">
    <citation type="submission" date="2020-11" db="EMBL/GenBank/DDBJ databases">
        <title>Erythrobacter sediminis sp. nov., a marine bacterium from a tidal flat of Garorim Bay.</title>
        <authorList>
            <person name="Kim D."/>
            <person name="Yoo Y."/>
            <person name="Kim J.-J."/>
        </authorList>
    </citation>
    <scope>NUCLEOTIDE SEQUENCE [LARGE SCALE GENOMIC DNA]</scope>
    <source>
        <strain evidence="6 7">JGD-13</strain>
    </source>
</reference>
<evidence type="ECO:0000256" key="1">
    <source>
        <dbReference type="ARBA" id="ARBA00022714"/>
    </source>
</evidence>
<dbReference type="InterPro" id="IPR017941">
    <property type="entry name" value="Rieske_2Fe-2S"/>
</dbReference>
<keyword evidence="4" id="KW-0411">Iron-sulfur</keyword>
<keyword evidence="7" id="KW-1185">Reference proteome</keyword>
<dbReference type="PROSITE" id="PS51296">
    <property type="entry name" value="RIESKE"/>
    <property type="match status" value="1"/>
</dbReference>
<evidence type="ECO:0000256" key="3">
    <source>
        <dbReference type="ARBA" id="ARBA00023004"/>
    </source>
</evidence>
<protein>
    <submittedName>
        <fullName evidence="6">Non-heme iron oxygenase ferredoxin subunit</fullName>
    </submittedName>
</protein>
<sequence length="102" mass="11245">MAFETVASLDDIEDEGTFVVDGEPKIVLFRVGTDVFATQFFCTHEDAPMDDGWVGDDCTVECPWHASKFDLRTGEALGPPAFEPLQTYPVRVEDGAVMLDRG</sequence>
<keyword evidence="3" id="KW-0408">Iron</keyword>
<dbReference type="PANTHER" id="PTHR21496">
    <property type="entry name" value="FERREDOXIN-RELATED"/>
    <property type="match status" value="1"/>
</dbReference>
<accession>A0ABS0N6M7</accession>
<dbReference type="InterPro" id="IPR036922">
    <property type="entry name" value="Rieske_2Fe-2S_sf"/>
</dbReference>
<dbReference type="PANTHER" id="PTHR21496:SF23">
    <property type="entry name" value="3-PHENYLPROPIONATE_CINNAMIC ACID DIOXYGENASE FERREDOXIN SUBUNIT"/>
    <property type="match status" value="1"/>
</dbReference>
<dbReference type="RefSeq" id="WP_197922431.1">
    <property type="nucleotide sequence ID" value="NZ_CAWPTA010000009.1"/>
</dbReference>
<dbReference type="Pfam" id="PF00355">
    <property type="entry name" value="Rieske"/>
    <property type="match status" value="1"/>
</dbReference>
<dbReference type="Gene3D" id="2.102.10.10">
    <property type="entry name" value="Rieske [2Fe-2S] iron-sulphur domain"/>
    <property type="match status" value="1"/>
</dbReference>
<evidence type="ECO:0000256" key="2">
    <source>
        <dbReference type="ARBA" id="ARBA00022723"/>
    </source>
</evidence>
<dbReference type="EMBL" id="JAEANY010000004">
    <property type="protein sequence ID" value="MBH5323484.1"/>
    <property type="molecule type" value="Genomic_DNA"/>
</dbReference>
<evidence type="ECO:0000256" key="4">
    <source>
        <dbReference type="ARBA" id="ARBA00023014"/>
    </source>
</evidence>
<dbReference type="SUPFAM" id="SSF50022">
    <property type="entry name" value="ISP domain"/>
    <property type="match status" value="1"/>
</dbReference>
<dbReference type="CDD" id="cd03528">
    <property type="entry name" value="Rieske_RO_ferredoxin"/>
    <property type="match status" value="1"/>
</dbReference>
<gene>
    <name evidence="6" type="ORF">I5L03_12915</name>
</gene>
<evidence type="ECO:0000313" key="6">
    <source>
        <dbReference type="EMBL" id="MBH5323484.1"/>
    </source>
</evidence>